<dbReference type="InterPro" id="IPR027381">
    <property type="entry name" value="LytR/CpsA/Psr_C"/>
</dbReference>
<gene>
    <name evidence="4" type="ORF">GSD1FS_1071</name>
</gene>
<feature type="region of interest" description="Disordered" evidence="1">
    <location>
        <begin position="75"/>
        <end position="129"/>
    </location>
</feature>
<accession>A0A7K1J5J1</accession>
<evidence type="ECO:0000256" key="2">
    <source>
        <dbReference type="SAM" id="Phobius"/>
    </source>
</evidence>
<sequence>MARNDDQKYESYPKDSFDNPPSGPVGVHNGRRSWAVRLMPYLIVIVIAALVGVLFWGVYSGEAANLFKRNASQSASATTSASTSTSASASSSSSSASTSASQSASSTPSESSASPSQSASASESTQDTSTVNLNTSISVINGTSTTGYAAQEAQRLQSAGFTNVAASNPNNMQLPAQSVVWYQNDADLATAQQVAQTLNISSVVKATGISVPVAVVLMS</sequence>
<dbReference type="Pfam" id="PF13399">
    <property type="entry name" value="LytR_C"/>
    <property type="match status" value="1"/>
</dbReference>
<reference evidence="4 5" key="1">
    <citation type="submission" date="2019-09" db="EMBL/GenBank/DDBJ databases">
        <title>Bifidobacterium canis sp. nov., isolated from the digestive tract of German Shepherd dog puppy.</title>
        <authorList>
            <person name="Bunesova V."/>
        </authorList>
    </citation>
    <scope>NUCLEOTIDE SEQUENCE [LARGE SCALE GENOMIC DNA]</scope>
    <source>
        <strain evidence="4 5">GSD1FS</strain>
    </source>
</reference>
<keyword evidence="2" id="KW-1133">Transmembrane helix</keyword>
<dbReference type="EMBL" id="WNLP01000004">
    <property type="protein sequence ID" value="MUH59730.1"/>
    <property type="molecule type" value="Genomic_DNA"/>
</dbReference>
<evidence type="ECO:0000313" key="5">
    <source>
        <dbReference type="Proteomes" id="UP000487882"/>
    </source>
</evidence>
<organism evidence="4 5">
    <name type="scientific">Bifidobacterium canis</name>
    <dbReference type="NCBI Taxonomy" id="2610880"/>
    <lineage>
        <taxon>Bacteria</taxon>
        <taxon>Bacillati</taxon>
        <taxon>Actinomycetota</taxon>
        <taxon>Actinomycetes</taxon>
        <taxon>Bifidobacteriales</taxon>
        <taxon>Bifidobacteriaceae</taxon>
        <taxon>Bifidobacterium</taxon>
    </lineage>
</organism>
<keyword evidence="2" id="KW-0812">Transmembrane</keyword>
<dbReference type="AlphaFoldDB" id="A0A7K1J5J1"/>
<feature type="compositionally biased region" description="Basic and acidic residues" evidence="1">
    <location>
        <begin position="1"/>
        <end position="17"/>
    </location>
</feature>
<feature type="transmembrane region" description="Helical" evidence="2">
    <location>
        <begin position="38"/>
        <end position="59"/>
    </location>
</feature>
<keyword evidence="5" id="KW-1185">Reference proteome</keyword>
<feature type="region of interest" description="Disordered" evidence="1">
    <location>
        <begin position="1"/>
        <end position="25"/>
    </location>
</feature>
<proteinExistence type="predicted"/>
<protein>
    <submittedName>
        <fullName evidence="4">Cell wall integrity and stress response protein 1</fullName>
    </submittedName>
</protein>
<dbReference type="RefSeq" id="WP_155588680.1">
    <property type="nucleotide sequence ID" value="NZ_WNLP01000004.1"/>
</dbReference>
<comment type="caution">
    <text evidence="4">The sequence shown here is derived from an EMBL/GenBank/DDBJ whole genome shotgun (WGS) entry which is preliminary data.</text>
</comment>
<keyword evidence="2" id="KW-0472">Membrane</keyword>
<evidence type="ECO:0000259" key="3">
    <source>
        <dbReference type="Pfam" id="PF13399"/>
    </source>
</evidence>
<dbReference type="Gene3D" id="3.30.70.2390">
    <property type="match status" value="1"/>
</dbReference>
<feature type="domain" description="LytR/CpsA/Psr regulator C-terminal" evidence="3">
    <location>
        <begin position="135"/>
        <end position="217"/>
    </location>
</feature>
<dbReference type="Proteomes" id="UP000487882">
    <property type="component" value="Unassembled WGS sequence"/>
</dbReference>
<evidence type="ECO:0000256" key="1">
    <source>
        <dbReference type="SAM" id="MobiDB-lite"/>
    </source>
</evidence>
<name>A0A7K1J5J1_9BIFI</name>
<evidence type="ECO:0000313" key="4">
    <source>
        <dbReference type="EMBL" id="MUH59730.1"/>
    </source>
</evidence>